<evidence type="ECO:0000313" key="15">
    <source>
        <dbReference type="EMBL" id="CAF1672719.1"/>
    </source>
</evidence>
<dbReference type="InterPro" id="IPR013164">
    <property type="entry name" value="Cadherin_N"/>
</dbReference>
<keyword evidence="4 9" id="KW-0106">Calcium</keyword>
<reference evidence="16" key="1">
    <citation type="submission" date="2021-02" db="EMBL/GenBank/DDBJ databases">
        <authorList>
            <person name="Nowell W R."/>
        </authorList>
    </citation>
    <scope>NUCLEOTIDE SEQUENCE</scope>
</reference>
<dbReference type="PRINTS" id="PR00205">
    <property type="entry name" value="CADHERIN"/>
</dbReference>
<dbReference type="Pfam" id="PF00028">
    <property type="entry name" value="Cadherin"/>
    <property type="match status" value="4"/>
</dbReference>
<feature type="region of interest" description="Disordered" evidence="10">
    <location>
        <begin position="894"/>
        <end position="916"/>
    </location>
</feature>
<dbReference type="InterPro" id="IPR015919">
    <property type="entry name" value="Cadherin-like_sf"/>
</dbReference>
<dbReference type="Proteomes" id="UP000663855">
    <property type="component" value="Unassembled WGS sequence"/>
</dbReference>
<evidence type="ECO:0000259" key="13">
    <source>
        <dbReference type="PROSITE" id="PS50268"/>
    </source>
</evidence>
<dbReference type="EMBL" id="CAJNRE010003306">
    <property type="protein sequence ID" value="CAF2015410.1"/>
    <property type="molecule type" value="Genomic_DNA"/>
</dbReference>
<evidence type="ECO:0000313" key="17">
    <source>
        <dbReference type="Proteomes" id="UP000663824"/>
    </source>
</evidence>
<feature type="chain" id="PRO_5036230334" description="Cadherin domain-containing protein" evidence="12">
    <location>
        <begin position="20"/>
        <end position="1031"/>
    </location>
</feature>
<dbReference type="SMART" id="SM00112">
    <property type="entry name" value="CA"/>
    <property type="match status" value="6"/>
</dbReference>
<evidence type="ECO:0000256" key="1">
    <source>
        <dbReference type="ARBA" id="ARBA00004167"/>
    </source>
</evidence>
<evidence type="ECO:0000256" key="9">
    <source>
        <dbReference type="PROSITE-ProRule" id="PRU00043"/>
    </source>
</evidence>
<evidence type="ECO:0000313" key="14">
    <source>
        <dbReference type="EMBL" id="CAF1232119.1"/>
    </source>
</evidence>
<evidence type="ECO:0000256" key="8">
    <source>
        <dbReference type="ARBA" id="ARBA00023180"/>
    </source>
</evidence>
<dbReference type="InterPro" id="IPR050174">
    <property type="entry name" value="Protocadherin/Cadherin-CA"/>
</dbReference>
<protein>
    <recommendedName>
        <fullName evidence="13">Cadherin domain-containing protein</fullName>
    </recommendedName>
</protein>
<dbReference type="InterPro" id="IPR020894">
    <property type="entry name" value="Cadherin_CS"/>
</dbReference>
<evidence type="ECO:0000256" key="6">
    <source>
        <dbReference type="ARBA" id="ARBA00022989"/>
    </source>
</evidence>
<dbReference type="OrthoDB" id="6252479at2759"/>
<dbReference type="GO" id="GO:0007156">
    <property type="term" value="P:homophilic cell adhesion via plasma membrane adhesion molecules"/>
    <property type="evidence" value="ECO:0007669"/>
    <property type="project" value="InterPro"/>
</dbReference>
<dbReference type="AlphaFoldDB" id="A0A816MZN3"/>
<keyword evidence="7 11" id="KW-0472">Membrane</keyword>
<organism evidence="16 17">
    <name type="scientific">Rotaria magnacalcarata</name>
    <dbReference type="NCBI Taxonomy" id="392030"/>
    <lineage>
        <taxon>Eukaryota</taxon>
        <taxon>Metazoa</taxon>
        <taxon>Spiralia</taxon>
        <taxon>Gnathifera</taxon>
        <taxon>Rotifera</taxon>
        <taxon>Eurotatoria</taxon>
        <taxon>Bdelloidea</taxon>
        <taxon>Philodinida</taxon>
        <taxon>Philodinidae</taxon>
        <taxon>Rotaria</taxon>
    </lineage>
</organism>
<feature type="domain" description="Cadherin" evidence="13">
    <location>
        <begin position="468"/>
        <end position="573"/>
    </location>
</feature>
<dbReference type="PROSITE" id="PS50268">
    <property type="entry name" value="CADHERIN_2"/>
    <property type="match status" value="6"/>
</dbReference>
<feature type="signal peptide" evidence="12">
    <location>
        <begin position="1"/>
        <end position="19"/>
    </location>
</feature>
<dbReference type="PROSITE" id="PS00232">
    <property type="entry name" value="CADHERIN_1"/>
    <property type="match status" value="2"/>
</dbReference>
<feature type="domain" description="Cadherin" evidence="13">
    <location>
        <begin position="128"/>
        <end position="237"/>
    </location>
</feature>
<feature type="domain" description="Cadherin" evidence="13">
    <location>
        <begin position="238"/>
        <end position="344"/>
    </location>
</feature>
<dbReference type="GO" id="GO:0005886">
    <property type="term" value="C:plasma membrane"/>
    <property type="evidence" value="ECO:0007669"/>
    <property type="project" value="InterPro"/>
</dbReference>
<dbReference type="EMBL" id="CAJNOV010005988">
    <property type="protein sequence ID" value="CAF1232119.1"/>
    <property type="molecule type" value="Genomic_DNA"/>
</dbReference>
<keyword evidence="5" id="KW-0130">Cell adhesion</keyword>
<dbReference type="PANTHER" id="PTHR24028">
    <property type="entry name" value="CADHERIN-87A"/>
    <property type="match status" value="1"/>
</dbReference>
<evidence type="ECO:0000256" key="11">
    <source>
        <dbReference type="SAM" id="Phobius"/>
    </source>
</evidence>
<dbReference type="PANTHER" id="PTHR24028:SF146">
    <property type="entry name" value="CADHERIN 96CB, ISOFORM D-RELATED"/>
    <property type="match status" value="1"/>
</dbReference>
<dbReference type="FunFam" id="2.60.40.60:FF:000002">
    <property type="entry name" value="Protocadherin alpha 2"/>
    <property type="match status" value="1"/>
</dbReference>
<evidence type="ECO:0000256" key="12">
    <source>
        <dbReference type="SAM" id="SignalP"/>
    </source>
</evidence>
<dbReference type="InterPro" id="IPR002126">
    <property type="entry name" value="Cadherin-like_dom"/>
</dbReference>
<dbReference type="Proteomes" id="UP000663834">
    <property type="component" value="Unassembled WGS sequence"/>
</dbReference>
<proteinExistence type="predicted"/>
<dbReference type="Gene3D" id="2.60.40.60">
    <property type="entry name" value="Cadherins"/>
    <property type="match status" value="7"/>
</dbReference>
<feature type="domain" description="Cadherin" evidence="13">
    <location>
        <begin position="574"/>
        <end position="669"/>
    </location>
</feature>
<accession>A0A816MZN3</accession>
<evidence type="ECO:0000313" key="16">
    <source>
        <dbReference type="EMBL" id="CAF2015410.1"/>
    </source>
</evidence>
<evidence type="ECO:0000256" key="3">
    <source>
        <dbReference type="ARBA" id="ARBA00022737"/>
    </source>
</evidence>
<feature type="compositionally biased region" description="Polar residues" evidence="10">
    <location>
        <begin position="980"/>
        <end position="991"/>
    </location>
</feature>
<keyword evidence="2 11" id="KW-0812">Transmembrane</keyword>
<keyword evidence="12" id="KW-0732">Signal</keyword>
<comment type="caution">
    <text evidence="16">The sequence shown here is derived from an EMBL/GenBank/DDBJ whole genome shotgun (WGS) entry which is preliminary data.</text>
</comment>
<evidence type="ECO:0000256" key="10">
    <source>
        <dbReference type="SAM" id="MobiDB-lite"/>
    </source>
</evidence>
<keyword evidence="3" id="KW-0677">Repeat</keyword>
<evidence type="ECO:0000256" key="5">
    <source>
        <dbReference type="ARBA" id="ARBA00022889"/>
    </source>
</evidence>
<feature type="region of interest" description="Disordered" evidence="10">
    <location>
        <begin position="965"/>
        <end position="991"/>
    </location>
</feature>
<evidence type="ECO:0000256" key="4">
    <source>
        <dbReference type="ARBA" id="ARBA00022837"/>
    </source>
</evidence>
<evidence type="ECO:0000256" key="7">
    <source>
        <dbReference type="ARBA" id="ARBA00023136"/>
    </source>
</evidence>
<evidence type="ECO:0000256" key="2">
    <source>
        <dbReference type="ARBA" id="ARBA00022692"/>
    </source>
</evidence>
<feature type="domain" description="Cadherin" evidence="13">
    <location>
        <begin position="355"/>
        <end position="467"/>
    </location>
</feature>
<dbReference type="SUPFAM" id="SSF49313">
    <property type="entry name" value="Cadherin-like"/>
    <property type="match status" value="7"/>
</dbReference>
<comment type="subcellular location">
    <subcellularLocation>
        <location evidence="1">Membrane</location>
        <topology evidence="1">Single-pass membrane protein</topology>
    </subcellularLocation>
</comment>
<keyword evidence="8" id="KW-0325">Glycoprotein</keyword>
<dbReference type="GO" id="GO:0005509">
    <property type="term" value="F:calcium ion binding"/>
    <property type="evidence" value="ECO:0007669"/>
    <property type="project" value="UniProtKB-UniRule"/>
</dbReference>
<feature type="domain" description="Cadherin" evidence="13">
    <location>
        <begin position="52"/>
        <end position="125"/>
    </location>
</feature>
<keyword evidence="6 11" id="KW-1133">Transmembrane helix</keyword>
<name>A0A816MZN3_9BILA</name>
<dbReference type="FunFam" id="2.60.40.60:FF:000015">
    <property type="entry name" value="FAT atypical cadherin 1"/>
    <property type="match status" value="1"/>
</dbReference>
<feature type="transmembrane region" description="Helical" evidence="11">
    <location>
        <begin position="791"/>
        <end position="817"/>
    </location>
</feature>
<gene>
    <name evidence="14" type="ORF">CJN711_LOCUS13553</name>
    <name evidence="15" type="ORF">KQP761_LOCUS34615</name>
    <name evidence="16" type="ORF">MBJ925_LOCUS8939</name>
</gene>
<feature type="compositionally biased region" description="Basic and acidic residues" evidence="10">
    <location>
        <begin position="965"/>
        <end position="979"/>
    </location>
</feature>
<dbReference type="EMBL" id="CAJNOW010019480">
    <property type="protein sequence ID" value="CAF1672719.1"/>
    <property type="molecule type" value="Genomic_DNA"/>
</dbReference>
<dbReference type="Proteomes" id="UP000663824">
    <property type="component" value="Unassembled WGS sequence"/>
</dbReference>
<dbReference type="CDD" id="cd11304">
    <property type="entry name" value="Cadherin_repeat"/>
    <property type="match status" value="6"/>
</dbReference>
<sequence>MFKISLYLILLILFPCISCDLIELSDIIIREHTPIGHLLVNLNASTRQRHSYRFVNNNYRDIQQYFSLNSSTGELHIANDIDRELICTHRHSQCKFLLKIFELFHEKLYHIPIIIEDVNDHQPIFPYNSSEIELHISENSPPYQSKLFIQQAYDQDQIDNENQLKYKLKNFDENFPFMLEINDDLSNRLVLILIEGLDRETIDSYNCTLYVTDTGGHHAQLYIKIIIDDVNDQSPIFERDIYSIELSENTSINTIILQVRAYDGDIGLNGQITYKFTDASKQYDNLFSINNETGFIRLRSLLDYEQRTSYVFYIEAHDSGKEIRSSQTLINITILDENDCYPIINFRFLPEMNSNQFDDLIEISENYSIDKFFVKVFITDQDSSHNGRMKLWFEILDSYNKNFQEFNIFQIDDLTYYLNCTKPFDYEYQQWYRLTFFVEDINLNKTLQTNKTLTIHILDENDNIPQFLQPFYHLSIYENNQADIILTKIETFDHDDGDNGRLTYEIITEENSFPFSIDSTTGILRCTESFDREKRSEYKFEILVRDYGSPMSLSSKVSIKIDIKDVNDNKPTFEYDKYEFSIDENFPQLKSFGLIRAYDNDLNTNLIYYIEDEDKFIINQYGEIFLQNSIDREIQDKYQFIVTVSDNYFQTSVPVSIHLLDINDCQPQWTNPFKNHTKLFINRDMVTIGAMIIKLEAVDQDDVTNGNGLVRYFMTENYNFLSLLNSGELILNSTPRIGHYLLNIAAKDSGKLIEYSSSIYLDLFVGDNYTNTSQFYDSFYRINSLSTIKRVILLATFFLSIIFILTFTICIVSIMVCRYRKQKYLYYIQCNKNQVNNTKLATVHNHLTDSSSDSSKLSLEDVHGKHLIDHSSSPSITGANMYTQHHQIIKPTHTTSDYYSNSSKHDEDTDELTDEQPPAMLNNAEWSIEKILYPDWLYNDALMESKRHWNTSTFVNSNSFQALKKNESARSRSTIEKRTISTNSSPSPKQVRFGSQRQLRSYPHLSTTVQQLRTRTATTTISDNDIHNSFI</sequence>
<dbReference type="Pfam" id="PF08266">
    <property type="entry name" value="Cadherin_2"/>
    <property type="match status" value="1"/>
</dbReference>